<dbReference type="PROSITE" id="PS00211">
    <property type="entry name" value="ABC_TRANSPORTER_1"/>
    <property type="match status" value="1"/>
</dbReference>
<dbReference type="InterPro" id="IPR017871">
    <property type="entry name" value="ABC_transporter-like_CS"/>
</dbReference>
<evidence type="ECO:0000313" key="4">
    <source>
        <dbReference type="EMBL" id="VAY88502.1"/>
    </source>
</evidence>
<dbReference type="PANTHER" id="PTHR24220">
    <property type="entry name" value="IMPORT ATP-BINDING PROTEIN"/>
    <property type="match status" value="1"/>
</dbReference>
<dbReference type="InterPro" id="IPR003593">
    <property type="entry name" value="AAA+_ATPase"/>
</dbReference>
<evidence type="ECO:0000256" key="1">
    <source>
        <dbReference type="ARBA" id="ARBA00022741"/>
    </source>
</evidence>
<evidence type="ECO:0000256" key="2">
    <source>
        <dbReference type="ARBA" id="ARBA00022840"/>
    </source>
</evidence>
<sequence length="210" mass="23199">MLRVKSLYKQFGEDAHPLKGASLNIKAGQSVSIMGRSGSGKSTFLNCVAGIESIDKGEVYINDKHIDYLDTNTINSVRKTDIGIIFQQYYLLPRTSVYNQLSLVTQASDDDIDEVLHSLDIFDLKHKNIQDCSGGQQQRVCIARALVKKPKLILADEPTANLDAALAIKSVELMISLSKKINSALLIITHDDRIIPLVDEVYALKEGKIV</sequence>
<protein>
    <submittedName>
        <fullName evidence="4">Methionine ABC transporter ATP-binding protein</fullName>
    </submittedName>
</protein>
<dbReference type="SUPFAM" id="SSF52540">
    <property type="entry name" value="P-loop containing nucleoside triphosphate hydrolases"/>
    <property type="match status" value="1"/>
</dbReference>
<keyword evidence="2 4" id="KW-0067">ATP-binding</keyword>
<dbReference type="InterPro" id="IPR003439">
    <property type="entry name" value="ABC_transporter-like_ATP-bd"/>
</dbReference>
<organism evidence="4">
    <name type="scientific">hydrothermal vent metagenome</name>
    <dbReference type="NCBI Taxonomy" id="652676"/>
    <lineage>
        <taxon>unclassified sequences</taxon>
        <taxon>metagenomes</taxon>
        <taxon>ecological metagenomes</taxon>
    </lineage>
</organism>
<dbReference type="GO" id="GO:0022857">
    <property type="term" value="F:transmembrane transporter activity"/>
    <property type="evidence" value="ECO:0007669"/>
    <property type="project" value="TreeGrafter"/>
</dbReference>
<dbReference type="GO" id="GO:0005886">
    <property type="term" value="C:plasma membrane"/>
    <property type="evidence" value="ECO:0007669"/>
    <property type="project" value="TreeGrafter"/>
</dbReference>
<dbReference type="InterPro" id="IPR015854">
    <property type="entry name" value="ABC_transpr_LolD-like"/>
</dbReference>
<dbReference type="AlphaFoldDB" id="A0A3B1E6Z1"/>
<proteinExistence type="predicted"/>
<dbReference type="Pfam" id="PF00005">
    <property type="entry name" value="ABC_tran"/>
    <property type="match status" value="1"/>
</dbReference>
<reference evidence="4" key="1">
    <citation type="submission" date="2018-10" db="EMBL/GenBank/DDBJ databases">
        <authorList>
            <person name="Aoki K."/>
        </authorList>
    </citation>
    <scope>NUCLEOTIDE SEQUENCE</scope>
</reference>
<accession>A0A3B1E6Z1</accession>
<dbReference type="Gene3D" id="3.40.50.300">
    <property type="entry name" value="P-loop containing nucleotide triphosphate hydrolases"/>
    <property type="match status" value="1"/>
</dbReference>
<evidence type="ECO:0000259" key="3">
    <source>
        <dbReference type="PROSITE" id="PS50893"/>
    </source>
</evidence>
<dbReference type="InterPro" id="IPR027417">
    <property type="entry name" value="P-loop_NTPase"/>
</dbReference>
<dbReference type="EMBL" id="UOYO01000060">
    <property type="protein sequence ID" value="VAY88502.1"/>
    <property type="molecule type" value="Genomic_DNA"/>
</dbReference>
<keyword evidence="1" id="KW-0547">Nucleotide-binding</keyword>
<dbReference type="PROSITE" id="PS50893">
    <property type="entry name" value="ABC_TRANSPORTER_2"/>
    <property type="match status" value="1"/>
</dbReference>
<dbReference type="SMART" id="SM00382">
    <property type="entry name" value="AAA"/>
    <property type="match status" value="1"/>
</dbReference>
<dbReference type="GO" id="GO:0016887">
    <property type="term" value="F:ATP hydrolysis activity"/>
    <property type="evidence" value="ECO:0007669"/>
    <property type="project" value="InterPro"/>
</dbReference>
<dbReference type="GO" id="GO:0005524">
    <property type="term" value="F:ATP binding"/>
    <property type="evidence" value="ECO:0007669"/>
    <property type="project" value="UniProtKB-KW"/>
</dbReference>
<feature type="domain" description="ABC transporter" evidence="3">
    <location>
        <begin position="2"/>
        <end position="210"/>
    </location>
</feature>
<gene>
    <name evidence="4" type="ORF">MNB_ARC-1_806</name>
</gene>
<name>A0A3B1E6Z1_9ZZZZ</name>